<accession>A0A7G9W958</accession>
<feature type="transmembrane region" description="Helical" evidence="1">
    <location>
        <begin position="33"/>
        <end position="63"/>
    </location>
</feature>
<dbReference type="RefSeq" id="WP_213165584.1">
    <property type="nucleotide sequence ID" value="NZ_CP058559.1"/>
</dbReference>
<sequence>MELLLIITVSVLAGLLTYYINHYLGKGPVFGSAIVVLTVGLILPKVFSDGYTLALVATCASYAGMSAKNRITNPLEVCISCVLVALIFVGSSEALVGYGGRLGTIAAISVITVWGAKSLFLQLRENKKNQLKTKNS</sequence>
<dbReference type="Proteomes" id="UP000516160">
    <property type="component" value="Chromosome"/>
</dbReference>
<keyword evidence="1" id="KW-0472">Membrane</keyword>
<keyword evidence="3" id="KW-1185">Reference proteome</keyword>
<dbReference type="EMBL" id="CP058559">
    <property type="protein sequence ID" value="QNO15220.1"/>
    <property type="molecule type" value="Genomic_DNA"/>
</dbReference>
<feature type="transmembrane region" description="Helical" evidence="1">
    <location>
        <begin position="102"/>
        <end position="123"/>
    </location>
</feature>
<reference evidence="2 3" key="1">
    <citation type="submission" date="2020-07" db="EMBL/GenBank/DDBJ databases">
        <title>Alkalicella. sp. LB2 genome.</title>
        <authorList>
            <person name="Postec A."/>
            <person name="Quemeneur M."/>
        </authorList>
    </citation>
    <scope>NUCLEOTIDE SEQUENCE [LARGE SCALE GENOMIC DNA]</scope>
    <source>
        <strain evidence="2 3">LB2</strain>
    </source>
</reference>
<name>A0A7G9W958_ALKCA</name>
<organism evidence="2 3">
    <name type="scientific">Alkalicella caledoniensis</name>
    <dbReference type="NCBI Taxonomy" id="2731377"/>
    <lineage>
        <taxon>Bacteria</taxon>
        <taxon>Bacillati</taxon>
        <taxon>Bacillota</taxon>
        <taxon>Clostridia</taxon>
        <taxon>Eubacteriales</taxon>
        <taxon>Proteinivoracaceae</taxon>
        <taxon>Alkalicella</taxon>
    </lineage>
</organism>
<gene>
    <name evidence="2" type="ORF">HYG86_10830</name>
</gene>
<keyword evidence="1" id="KW-1133">Transmembrane helix</keyword>
<evidence type="ECO:0000313" key="2">
    <source>
        <dbReference type="EMBL" id="QNO15220.1"/>
    </source>
</evidence>
<keyword evidence="1" id="KW-0812">Transmembrane</keyword>
<feature type="transmembrane region" description="Helical" evidence="1">
    <location>
        <begin position="75"/>
        <end position="96"/>
    </location>
</feature>
<dbReference type="KEGG" id="acae:HYG86_10830"/>
<dbReference type="AlphaFoldDB" id="A0A7G9W958"/>
<evidence type="ECO:0000256" key="1">
    <source>
        <dbReference type="SAM" id="Phobius"/>
    </source>
</evidence>
<evidence type="ECO:0000313" key="3">
    <source>
        <dbReference type="Proteomes" id="UP000516160"/>
    </source>
</evidence>
<protein>
    <submittedName>
        <fullName evidence="2">Uncharacterized protein</fullName>
    </submittedName>
</protein>
<proteinExistence type="predicted"/>